<dbReference type="InterPro" id="IPR004045">
    <property type="entry name" value="Glutathione_S-Trfase_N"/>
</dbReference>
<protein>
    <submittedName>
        <fullName evidence="2">Glutathione S-transferase</fullName>
    </submittedName>
</protein>
<proteinExistence type="predicted"/>
<reference evidence="3" key="1">
    <citation type="submission" date="2015-07" db="EMBL/GenBank/DDBJ databases">
        <title>Whole genome sequence of an Ensifer adhaerens strain isolated from a cave pool in the Wind Cave National Park.</title>
        <authorList>
            <person name="Eng W.W.H."/>
            <person name="Gan H.M."/>
            <person name="Barton H.A."/>
            <person name="Savka M.A."/>
        </authorList>
    </citation>
    <scope>NUCLEOTIDE SEQUENCE [LARGE SCALE GENOMIC DNA]</scope>
    <source>
        <strain evidence="3">SD006</strain>
    </source>
</reference>
<feature type="domain" description="GST N-terminal" evidence="1">
    <location>
        <begin position="1"/>
        <end position="81"/>
    </location>
</feature>
<dbReference type="Gene3D" id="3.40.30.10">
    <property type="entry name" value="Glutaredoxin"/>
    <property type="match status" value="1"/>
</dbReference>
<dbReference type="OrthoDB" id="5740960at2"/>
<dbReference type="SUPFAM" id="SSF52833">
    <property type="entry name" value="Thioredoxin-like"/>
    <property type="match status" value="1"/>
</dbReference>
<dbReference type="Proteomes" id="UP000037425">
    <property type="component" value="Unassembled WGS sequence"/>
</dbReference>
<dbReference type="AlphaFoldDB" id="A0A0L8BCU9"/>
<dbReference type="InterPro" id="IPR036282">
    <property type="entry name" value="Glutathione-S-Trfase_C_sf"/>
</dbReference>
<sequence>MLTLVHAPLSRSSRIVWLLEEIGAEYEIRYVSIRRWDGTGAPDDDNPHPHKQVPALLHKGALIWESAAVVQYLTDLHPECSLGRAPGHPERGAYLSWLAYYAGVIEPTALAHITGATINNPAQARLYSEMCAHVIDVLSRQTYLLGPTMSAADLLLASALQWMRKILPESEVVDRYIRVVTDRAAYVRAREIDSKPNGFHD</sequence>
<accession>A0A0L8BCU9</accession>
<dbReference type="InterPro" id="IPR036249">
    <property type="entry name" value="Thioredoxin-like_sf"/>
</dbReference>
<dbReference type="Gene3D" id="1.20.1050.10">
    <property type="match status" value="1"/>
</dbReference>
<evidence type="ECO:0000259" key="1">
    <source>
        <dbReference type="PROSITE" id="PS50404"/>
    </source>
</evidence>
<evidence type="ECO:0000313" key="2">
    <source>
        <dbReference type="EMBL" id="KOF12395.1"/>
    </source>
</evidence>
<dbReference type="EMBL" id="LGAP01000065">
    <property type="protein sequence ID" value="KOF12395.1"/>
    <property type="molecule type" value="Genomic_DNA"/>
</dbReference>
<dbReference type="PANTHER" id="PTHR44051:SF21">
    <property type="entry name" value="GLUTATHIONE S-TRANSFERASE FAMILY PROTEIN"/>
    <property type="match status" value="1"/>
</dbReference>
<name>A0A0L8BCU9_ENSAD</name>
<dbReference type="SUPFAM" id="SSF47616">
    <property type="entry name" value="GST C-terminal domain-like"/>
    <property type="match status" value="1"/>
</dbReference>
<dbReference type="PROSITE" id="PS50404">
    <property type="entry name" value="GST_NTER"/>
    <property type="match status" value="1"/>
</dbReference>
<dbReference type="PATRIC" id="fig|106592.7.peg.6915"/>
<dbReference type="SFLD" id="SFLDG00358">
    <property type="entry name" value="Main_(cytGST)"/>
    <property type="match status" value="1"/>
</dbReference>
<organism evidence="2 3">
    <name type="scientific">Ensifer adhaerens</name>
    <name type="common">Sinorhizobium morelense</name>
    <dbReference type="NCBI Taxonomy" id="106592"/>
    <lineage>
        <taxon>Bacteria</taxon>
        <taxon>Pseudomonadati</taxon>
        <taxon>Pseudomonadota</taxon>
        <taxon>Alphaproteobacteria</taxon>
        <taxon>Hyphomicrobiales</taxon>
        <taxon>Rhizobiaceae</taxon>
        <taxon>Sinorhizobium/Ensifer group</taxon>
        <taxon>Ensifer</taxon>
    </lineage>
</organism>
<gene>
    <name evidence="2" type="ORF">AC244_34645</name>
</gene>
<keyword evidence="2" id="KW-0808">Transferase</keyword>
<dbReference type="PANTHER" id="PTHR44051">
    <property type="entry name" value="GLUTATHIONE S-TRANSFERASE-RELATED"/>
    <property type="match status" value="1"/>
</dbReference>
<evidence type="ECO:0000313" key="3">
    <source>
        <dbReference type="Proteomes" id="UP000037425"/>
    </source>
</evidence>
<comment type="caution">
    <text evidence="2">The sequence shown here is derived from an EMBL/GenBank/DDBJ whole genome shotgun (WGS) entry which is preliminary data.</text>
</comment>
<dbReference type="CDD" id="cd03046">
    <property type="entry name" value="GST_N_GTT1_like"/>
    <property type="match status" value="1"/>
</dbReference>
<dbReference type="SFLD" id="SFLDS00019">
    <property type="entry name" value="Glutathione_Transferase_(cytos"/>
    <property type="match status" value="1"/>
</dbReference>
<dbReference type="InterPro" id="IPR040079">
    <property type="entry name" value="Glutathione_S-Trfase"/>
</dbReference>
<dbReference type="GO" id="GO:0016740">
    <property type="term" value="F:transferase activity"/>
    <property type="evidence" value="ECO:0007669"/>
    <property type="project" value="UniProtKB-KW"/>
</dbReference>
<dbReference type="Pfam" id="PF02798">
    <property type="entry name" value="GST_N"/>
    <property type="match status" value="1"/>
</dbReference>
<dbReference type="RefSeq" id="WP_053253333.1">
    <property type="nucleotide sequence ID" value="NZ_LGAP01000065.1"/>
</dbReference>